<keyword evidence="2" id="KW-0472">Membrane</keyword>
<organism evidence="3 4">
    <name type="scientific">Phomopsis amygdali</name>
    <name type="common">Fusicoccum amygdali</name>
    <dbReference type="NCBI Taxonomy" id="1214568"/>
    <lineage>
        <taxon>Eukaryota</taxon>
        <taxon>Fungi</taxon>
        <taxon>Dikarya</taxon>
        <taxon>Ascomycota</taxon>
        <taxon>Pezizomycotina</taxon>
        <taxon>Sordariomycetes</taxon>
        <taxon>Sordariomycetidae</taxon>
        <taxon>Diaporthales</taxon>
        <taxon>Diaporthaceae</taxon>
        <taxon>Diaporthe</taxon>
    </lineage>
</organism>
<dbReference type="EMBL" id="JAUJFL010000004">
    <property type="protein sequence ID" value="KAK2605110.1"/>
    <property type="molecule type" value="Genomic_DNA"/>
</dbReference>
<feature type="compositionally biased region" description="Polar residues" evidence="1">
    <location>
        <begin position="158"/>
        <end position="173"/>
    </location>
</feature>
<feature type="transmembrane region" description="Helical" evidence="2">
    <location>
        <begin position="75"/>
        <end position="97"/>
    </location>
</feature>
<evidence type="ECO:0000313" key="4">
    <source>
        <dbReference type="Proteomes" id="UP001265746"/>
    </source>
</evidence>
<dbReference type="Proteomes" id="UP001265746">
    <property type="component" value="Unassembled WGS sequence"/>
</dbReference>
<feature type="region of interest" description="Disordered" evidence="1">
    <location>
        <begin position="408"/>
        <end position="490"/>
    </location>
</feature>
<feature type="compositionally biased region" description="Low complexity" evidence="1">
    <location>
        <begin position="323"/>
        <end position="332"/>
    </location>
</feature>
<gene>
    <name evidence="3" type="ORF">N8I77_007981</name>
</gene>
<dbReference type="AlphaFoldDB" id="A0AAD9W4M9"/>
<keyword evidence="2" id="KW-0812">Transmembrane</keyword>
<feature type="region of interest" description="Disordered" evidence="1">
    <location>
        <begin position="141"/>
        <end position="197"/>
    </location>
</feature>
<evidence type="ECO:0000256" key="2">
    <source>
        <dbReference type="SAM" id="Phobius"/>
    </source>
</evidence>
<feature type="compositionally biased region" description="Polar residues" evidence="1">
    <location>
        <begin position="457"/>
        <end position="470"/>
    </location>
</feature>
<keyword evidence="4" id="KW-1185">Reference proteome</keyword>
<feature type="transmembrane region" description="Helical" evidence="2">
    <location>
        <begin position="39"/>
        <end position="63"/>
    </location>
</feature>
<accession>A0AAD9W4M9</accession>
<feature type="compositionally biased region" description="Polar residues" evidence="1">
    <location>
        <begin position="340"/>
        <end position="349"/>
    </location>
</feature>
<feature type="transmembrane region" description="Helical" evidence="2">
    <location>
        <begin position="109"/>
        <end position="133"/>
    </location>
</feature>
<name>A0AAD9W4M9_PHOAM</name>
<feature type="compositionally biased region" description="Polar residues" evidence="1">
    <location>
        <begin position="264"/>
        <end position="285"/>
    </location>
</feature>
<reference evidence="3" key="1">
    <citation type="submission" date="2023-06" db="EMBL/GenBank/DDBJ databases">
        <authorList>
            <person name="Noh H."/>
        </authorList>
    </citation>
    <scope>NUCLEOTIDE SEQUENCE</scope>
    <source>
        <strain evidence="3">DUCC20226</strain>
    </source>
</reference>
<evidence type="ECO:0000256" key="1">
    <source>
        <dbReference type="SAM" id="MobiDB-lite"/>
    </source>
</evidence>
<proteinExistence type="predicted"/>
<feature type="compositionally biased region" description="Low complexity" evidence="1">
    <location>
        <begin position="182"/>
        <end position="197"/>
    </location>
</feature>
<keyword evidence="2" id="KW-1133">Transmembrane helix</keyword>
<feature type="compositionally biased region" description="Low complexity" evidence="1">
    <location>
        <begin position="293"/>
        <end position="309"/>
    </location>
</feature>
<protein>
    <submittedName>
        <fullName evidence="3">Uncharacterized protein</fullName>
    </submittedName>
</protein>
<feature type="region of interest" description="Disordered" evidence="1">
    <location>
        <begin position="219"/>
        <end position="371"/>
    </location>
</feature>
<evidence type="ECO:0000313" key="3">
    <source>
        <dbReference type="EMBL" id="KAK2605110.1"/>
    </source>
</evidence>
<comment type="caution">
    <text evidence="3">The sequence shown here is derived from an EMBL/GenBank/DDBJ whole genome shotgun (WGS) entry which is preliminary data.</text>
</comment>
<feature type="compositionally biased region" description="Low complexity" evidence="1">
    <location>
        <begin position="220"/>
        <end position="234"/>
    </location>
</feature>
<sequence>MSRPLASAVLGAVAVTASLILLILQIILALPRSNPTSSTRITAIISSVLESAVLALLSWILIISNKKNTSRTINGLWFGSCVVLCVVAAALTVATLICLSGSKALGNNTLGFLGGAAALLVLSFVAQLLFLVVRFVNDRSQEEHPSDSPSMLEIGRRSPTTRVKTVPYSSTSPAEPATRNVSIDSKSPPSSSGGFSATGTISSVASSLTNVVRPISSKTRLLSSSRSLRSQRSQRSQRSRRAPSLESITSIGSGERGLGESFDSWDTSSVDPQNRQTVLESSSPATPGRFLETIPASPTTSRSPSPGTPLDLEPPRLRRRSRSFSPASTRSQPPQPPQRAFTQQASASESHIHPLFRSDSPTPPPLASPGTVVIAAPQAGFLISDRQSIRSLSRMRSDSLPVASSPLTRTGSFDTFGEANKSFSMASDGSKSEDSGDGGEAPERNVTPPIPDYILNAGSSTSLHTYQTRKTQSREGPSGPGLAALEGVGW</sequence>